<dbReference type="GO" id="GO:0005789">
    <property type="term" value="C:endoplasmic reticulum membrane"/>
    <property type="evidence" value="ECO:0007669"/>
    <property type="project" value="UniProtKB-SubCell"/>
</dbReference>
<evidence type="ECO:0000256" key="15">
    <source>
        <dbReference type="ARBA" id="ARBA00033088"/>
    </source>
</evidence>
<keyword evidence="9 17" id="KW-1133">Transmembrane helix</keyword>
<evidence type="ECO:0000256" key="11">
    <source>
        <dbReference type="ARBA" id="ARBA00024899"/>
    </source>
</evidence>
<proteinExistence type="predicted"/>
<comment type="catalytic activity">
    <reaction evidence="16">
        <text>an N,N'-diacetylchitobiosyl-diphospho-di-trans,poly-cis-dolichol + GDP-alpha-D-mannose = a beta-D-Man-(1-&gt;4)-beta-D-GlcNAc-(1-&gt;4)-alpha-D-GlcNAc-diphospho-di-trans,poly-cis-dolichol + GDP + H(+)</text>
        <dbReference type="Rhea" id="RHEA:13865"/>
        <dbReference type="Rhea" id="RHEA-COMP:19510"/>
        <dbReference type="Rhea" id="RHEA-COMP:19511"/>
        <dbReference type="ChEBI" id="CHEBI:15378"/>
        <dbReference type="ChEBI" id="CHEBI:57269"/>
        <dbReference type="ChEBI" id="CHEBI:57527"/>
        <dbReference type="ChEBI" id="CHEBI:58189"/>
        <dbReference type="ChEBI" id="CHEBI:58472"/>
        <dbReference type="EC" id="2.4.1.142"/>
    </reaction>
    <physiologicalReaction direction="left-to-right" evidence="16">
        <dbReference type="Rhea" id="RHEA:13866"/>
    </physiologicalReaction>
</comment>
<evidence type="ECO:0000256" key="10">
    <source>
        <dbReference type="ARBA" id="ARBA00023136"/>
    </source>
</evidence>
<dbReference type="SUPFAM" id="SSF53756">
    <property type="entry name" value="UDP-Glycosyltransferase/glycogen phosphorylase"/>
    <property type="match status" value="1"/>
</dbReference>
<dbReference type="InterPro" id="IPR026051">
    <property type="entry name" value="ALG1-like"/>
</dbReference>
<evidence type="ECO:0000256" key="9">
    <source>
        <dbReference type="ARBA" id="ARBA00022989"/>
    </source>
</evidence>
<sequence>MIVIEQILRYIAWLEYPSWVWAIILAYFSIPFVFYWVLPSLHQRRYYQKNANDDASNKRHQVLVIVLGDLGHSPRMLYHVKSLVQQKQYKVQLFGYLQSTLPQFIVEGVDNGDIVINEISNGPESRRGILGMVTKVVRQHWVLFRLLFAKSVKNSKFVIIQNPPILPILHVVIVWKWLYSPMTKIVIDWHNLNYSILQLKFGGDNPGKIKSFLVQVMKFYEFQLSKFARYNLTVSANMKDYLINAIYPGASSIEKTVISRKFIVLRDRPADQFKVLDTQEQRITIMSKEFQRIFYDNMALQDFDFTKDDKIIVSSTSFTKDEDFNILLDAMKKYDQLMQSQPENYNSKIFLLVTGKGPEKPQFLSKIASLEFSQNIVIQNHWFTAAEYPKVISLADLAISLHLSSSGIDLPMKILDFFGCGIPTISVKFATIGELVKDGVNGYVLDNNTDDELCSMICKTLTNEKIYQKIKNGAIEESKHRWDDNWKTVLNDIV</sequence>
<evidence type="ECO:0000256" key="2">
    <source>
        <dbReference type="ARBA" id="ARBA00004922"/>
    </source>
</evidence>
<dbReference type="PANTHER" id="PTHR13036">
    <property type="entry name" value="BETA1,4 MANNOSYLTRANSFERASE"/>
    <property type="match status" value="1"/>
</dbReference>
<dbReference type="Gene3D" id="3.40.50.2000">
    <property type="entry name" value="Glycogen Phosphorylase B"/>
    <property type="match status" value="1"/>
</dbReference>
<evidence type="ECO:0000256" key="7">
    <source>
        <dbReference type="ARBA" id="ARBA00022692"/>
    </source>
</evidence>
<keyword evidence="6" id="KW-0808">Transferase</keyword>
<gene>
    <name evidence="19" type="ORF">DASC09_028410</name>
</gene>
<dbReference type="PANTHER" id="PTHR13036:SF0">
    <property type="entry name" value="CHITOBIOSYLDIPHOSPHODOLICHOL BETA-MANNOSYLTRANSFERASE"/>
    <property type="match status" value="1"/>
</dbReference>
<comment type="pathway">
    <text evidence="2">Protein modification; protein glycosylation.</text>
</comment>
<evidence type="ECO:0000256" key="5">
    <source>
        <dbReference type="ARBA" id="ARBA00022676"/>
    </source>
</evidence>
<keyword evidence="20" id="KW-1185">Reference proteome</keyword>
<reference evidence="19 20" key="1">
    <citation type="journal article" date="2023" name="Elife">
        <title>Identification of key yeast species and microbe-microbe interactions impacting larval growth of Drosophila in the wild.</title>
        <authorList>
            <person name="Mure A."/>
            <person name="Sugiura Y."/>
            <person name="Maeda R."/>
            <person name="Honda K."/>
            <person name="Sakurai N."/>
            <person name="Takahashi Y."/>
            <person name="Watada M."/>
            <person name="Katoh T."/>
            <person name="Gotoh A."/>
            <person name="Gotoh Y."/>
            <person name="Taniguchi I."/>
            <person name="Nakamura K."/>
            <person name="Hayashi T."/>
            <person name="Katayama T."/>
            <person name="Uemura T."/>
            <person name="Hattori Y."/>
        </authorList>
    </citation>
    <scope>NUCLEOTIDE SEQUENCE [LARGE SCALE GENOMIC DNA]</scope>
    <source>
        <strain evidence="19 20">SC-9</strain>
    </source>
</reference>
<name>A0AAV5QLE0_9ASCO</name>
<comment type="subcellular location">
    <subcellularLocation>
        <location evidence="1">Endoplasmic reticulum membrane</location>
        <topology evidence="1">Single-pass membrane protein</topology>
    </subcellularLocation>
</comment>
<keyword evidence="8" id="KW-0256">Endoplasmic reticulum</keyword>
<evidence type="ECO:0000256" key="14">
    <source>
        <dbReference type="ARBA" id="ARBA00031566"/>
    </source>
</evidence>
<feature type="transmembrane region" description="Helical" evidence="17">
    <location>
        <begin position="19"/>
        <end position="38"/>
    </location>
</feature>
<dbReference type="Proteomes" id="UP001360560">
    <property type="component" value="Unassembled WGS sequence"/>
</dbReference>
<dbReference type="GO" id="GO:0004578">
    <property type="term" value="F:chitobiosyldiphosphodolichol beta-mannosyltransferase activity"/>
    <property type="evidence" value="ECO:0007669"/>
    <property type="project" value="UniProtKB-EC"/>
</dbReference>
<dbReference type="GeneID" id="90073495"/>
<evidence type="ECO:0000256" key="12">
    <source>
        <dbReference type="ARBA" id="ARBA00030745"/>
    </source>
</evidence>
<accession>A0AAV5QLE0</accession>
<dbReference type="Pfam" id="PF00534">
    <property type="entry name" value="Glycos_transf_1"/>
    <property type="match status" value="1"/>
</dbReference>
<comment type="function">
    <text evidence="11">Participates in the formation of the lipid-linked precursor oligosaccharide for N-glycosylation. Involved in assembling the dolichol-pyrophosphate-GlcNAc(2)-Man(5) intermediate on the cytoplasmic surface of the ER.</text>
</comment>
<dbReference type="InterPro" id="IPR001296">
    <property type="entry name" value="Glyco_trans_1"/>
</dbReference>
<organism evidence="19 20">
    <name type="scientific">Saccharomycopsis crataegensis</name>
    <dbReference type="NCBI Taxonomy" id="43959"/>
    <lineage>
        <taxon>Eukaryota</taxon>
        <taxon>Fungi</taxon>
        <taxon>Dikarya</taxon>
        <taxon>Ascomycota</taxon>
        <taxon>Saccharomycotina</taxon>
        <taxon>Saccharomycetes</taxon>
        <taxon>Saccharomycopsidaceae</taxon>
        <taxon>Saccharomycopsis</taxon>
    </lineage>
</organism>
<dbReference type="EMBL" id="BTFZ01000006">
    <property type="protein sequence ID" value="GMM35516.1"/>
    <property type="molecule type" value="Genomic_DNA"/>
</dbReference>
<keyword evidence="5 19" id="KW-0328">Glycosyltransferase</keyword>
<dbReference type="AlphaFoldDB" id="A0AAV5QLE0"/>
<evidence type="ECO:0000256" key="6">
    <source>
        <dbReference type="ARBA" id="ARBA00022679"/>
    </source>
</evidence>
<evidence type="ECO:0000256" key="16">
    <source>
        <dbReference type="ARBA" id="ARBA00045071"/>
    </source>
</evidence>
<keyword evidence="7 17" id="KW-0812">Transmembrane</keyword>
<evidence type="ECO:0000256" key="4">
    <source>
        <dbReference type="ARBA" id="ARBA00015841"/>
    </source>
</evidence>
<dbReference type="EC" id="2.4.1.142" evidence="3"/>
<evidence type="ECO:0000313" key="20">
    <source>
        <dbReference type="Proteomes" id="UP001360560"/>
    </source>
</evidence>
<comment type="caution">
    <text evidence="19">The sequence shown here is derived from an EMBL/GenBank/DDBJ whole genome shotgun (WGS) entry which is preliminary data.</text>
</comment>
<keyword evidence="10 17" id="KW-0472">Membrane</keyword>
<evidence type="ECO:0000256" key="3">
    <source>
        <dbReference type="ARBA" id="ARBA00012611"/>
    </source>
</evidence>
<evidence type="ECO:0000256" key="8">
    <source>
        <dbReference type="ARBA" id="ARBA00022824"/>
    </source>
</evidence>
<feature type="domain" description="Glycosyl transferase family 1" evidence="18">
    <location>
        <begin position="304"/>
        <end position="475"/>
    </location>
</feature>
<evidence type="ECO:0000256" key="1">
    <source>
        <dbReference type="ARBA" id="ARBA00004389"/>
    </source>
</evidence>
<protein>
    <recommendedName>
        <fullName evidence="4">Chitobiosyldiphosphodolichol beta-mannosyltransferase</fullName>
        <ecNumber evidence="3">2.4.1.142</ecNumber>
    </recommendedName>
    <alternativeName>
        <fullName evidence="12">Asparagine-linked glycosylation protein 1</fullName>
    </alternativeName>
    <alternativeName>
        <fullName evidence="14">Beta-1,4-mannosyltransferase</fullName>
    </alternativeName>
    <alternativeName>
        <fullName evidence="15">GDP-Man:GlcNAc2-PP-dolichol mannosyltransferase</fullName>
    </alternativeName>
    <alternativeName>
        <fullName evidence="13">GDP-mannose-dolichol diphosphochitobiose mannosyltransferase</fullName>
    </alternativeName>
</protein>
<evidence type="ECO:0000313" key="19">
    <source>
        <dbReference type="EMBL" id="GMM35516.1"/>
    </source>
</evidence>
<dbReference type="RefSeq" id="XP_064852516.1">
    <property type="nucleotide sequence ID" value="XM_064996444.1"/>
</dbReference>
<evidence type="ECO:0000256" key="13">
    <source>
        <dbReference type="ARBA" id="ARBA00031434"/>
    </source>
</evidence>
<evidence type="ECO:0000259" key="18">
    <source>
        <dbReference type="Pfam" id="PF00534"/>
    </source>
</evidence>
<evidence type="ECO:0000256" key="17">
    <source>
        <dbReference type="SAM" id="Phobius"/>
    </source>
</evidence>